<organism evidence="2 3">
    <name type="scientific">Novipirellula caenicola</name>
    <dbReference type="NCBI Taxonomy" id="1536901"/>
    <lineage>
        <taxon>Bacteria</taxon>
        <taxon>Pseudomonadati</taxon>
        <taxon>Planctomycetota</taxon>
        <taxon>Planctomycetia</taxon>
        <taxon>Pirellulales</taxon>
        <taxon>Pirellulaceae</taxon>
        <taxon>Novipirellula</taxon>
    </lineage>
</organism>
<protein>
    <recommendedName>
        <fullName evidence="1">NAD-dependent epimerase/dehydratase domain-containing protein</fullName>
    </recommendedName>
</protein>
<feature type="domain" description="NAD-dependent epimerase/dehydratase" evidence="1">
    <location>
        <begin position="6"/>
        <end position="214"/>
    </location>
</feature>
<evidence type="ECO:0000313" key="3">
    <source>
        <dbReference type="Proteomes" id="UP001416858"/>
    </source>
</evidence>
<evidence type="ECO:0000313" key="2">
    <source>
        <dbReference type="EMBL" id="GAA5508517.1"/>
    </source>
</evidence>
<dbReference type="PANTHER" id="PTHR48079:SF6">
    <property type="entry name" value="NAD(P)-BINDING DOMAIN-CONTAINING PROTEIN-RELATED"/>
    <property type="match status" value="1"/>
</dbReference>
<accession>A0ABP9VTN0</accession>
<dbReference type="Gene3D" id="3.40.50.720">
    <property type="entry name" value="NAD(P)-binding Rossmann-like Domain"/>
    <property type="match status" value="1"/>
</dbReference>
<dbReference type="InterPro" id="IPR001509">
    <property type="entry name" value="Epimerase_deHydtase"/>
</dbReference>
<name>A0ABP9VTN0_9BACT</name>
<dbReference type="PANTHER" id="PTHR48079">
    <property type="entry name" value="PROTEIN YEEZ"/>
    <property type="match status" value="1"/>
</dbReference>
<dbReference type="Proteomes" id="UP001416858">
    <property type="component" value="Unassembled WGS sequence"/>
</dbReference>
<dbReference type="InterPro" id="IPR036291">
    <property type="entry name" value="NAD(P)-bd_dom_sf"/>
</dbReference>
<keyword evidence="3" id="KW-1185">Reference proteome</keyword>
<proteinExistence type="predicted"/>
<dbReference type="CDD" id="cd05266">
    <property type="entry name" value="SDR_a4"/>
    <property type="match status" value="1"/>
</dbReference>
<dbReference type="SUPFAM" id="SSF51735">
    <property type="entry name" value="NAD(P)-binding Rossmann-fold domains"/>
    <property type="match status" value="1"/>
</dbReference>
<evidence type="ECO:0000259" key="1">
    <source>
        <dbReference type="Pfam" id="PF01370"/>
    </source>
</evidence>
<gene>
    <name evidence="2" type="ORF">Rcae01_03983</name>
</gene>
<dbReference type="RefSeq" id="WP_345685291.1">
    <property type="nucleotide sequence ID" value="NZ_BAABRO010000009.1"/>
</dbReference>
<reference evidence="2 3" key="1">
    <citation type="submission" date="2024-02" db="EMBL/GenBank/DDBJ databases">
        <title>Rhodopirellula caenicola NBRC 110016.</title>
        <authorList>
            <person name="Ichikawa N."/>
            <person name="Katano-Makiyama Y."/>
            <person name="Hidaka K."/>
        </authorList>
    </citation>
    <scope>NUCLEOTIDE SEQUENCE [LARGE SCALE GENOMIC DNA]</scope>
    <source>
        <strain evidence="2 3">NBRC 110016</strain>
    </source>
</reference>
<sequence>MPKLRILIVGCGYLGSVVAKMACDAGHTVFATTRRPDRAAELRRHEIQPILADWTNRSGLRELPEVDRVLVAVSYDSASGMSRVESQVGGMRNLLDFVPEQAHLCYISTTGVYHQTGGEWVDERSPTRPNREGGRVHLQAEDLLHRHRPAAPWTILRLAGIYGPGRVPRIDSVLQGQPIVSAEAGYLNLIHVHDAARAVFAAWQDRSHRLYVVGDDEPMPRRDFYCEIARQCRVAPPVFEPPRAGSAKQMRSESNKRVWNRRLKTNLLPKLTFPTYREGLSQILKDAARGDVKHAGF</sequence>
<dbReference type="EMBL" id="BAABRO010000009">
    <property type="protein sequence ID" value="GAA5508517.1"/>
    <property type="molecule type" value="Genomic_DNA"/>
</dbReference>
<dbReference type="InterPro" id="IPR051783">
    <property type="entry name" value="NAD(P)-dependent_oxidoreduct"/>
</dbReference>
<comment type="caution">
    <text evidence="2">The sequence shown here is derived from an EMBL/GenBank/DDBJ whole genome shotgun (WGS) entry which is preliminary data.</text>
</comment>
<dbReference type="Pfam" id="PF01370">
    <property type="entry name" value="Epimerase"/>
    <property type="match status" value="1"/>
</dbReference>